<evidence type="ECO:0000313" key="2">
    <source>
        <dbReference type="Proteomes" id="UP001207468"/>
    </source>
</evidence>
<proteinExistence type="predicted"/>
<dbReference type="Proteomes" id="UP001207468">
    <property type="component" value="Unassembled WGS sequence"/>
</dbReference>
<protein>
    <submittedName>
        <fullName evidence="1">Uncharacterized protein</fullName>
    </submittedName>
</protein>
<organism evidence="1 2">
    <name type="scientific">Russula earlei</name>
    <dbReference type="NCBI Taxonomy" id="71964"/>
    <lineage>
        <taxon>Eukaryota</taxon>
        <taxon>Fungi</taxon>
        <taxon>Dikarya</taxon>
        <taxon>Basidiomycota</taxon>
        <taxon>Agaricomycotina</taxon>
        <taxon>Agaricomycetes</taxon>
        <taxon>Russulales</taxon>
        <taxon>Russulaceae</taxon>
        <taxon>Russula</taxon>
    </lineage>
</organism>
<evidence type="ECO:0000313" key="1">
    <source>
        <dbReference type="EMBL" id="KAI9512565.1"/>
    </source>
</evidence>
<reference evidence="1" key="1">
    <citation type="submission" date="2021-03" db="EMBL/GenBank/DDBJ databases">
        <title>Evolutionary priming and transition to the ectomycorrhizal habit in an iconic lineage of mushroom-forming fungi: is preadaptation a requirement?</title>
        <authorList>
            <consortium name="DOE Joint Genome Institute"/>
            <person name="Looney B.P."/>
            <person name="Miyauchi S."/>
            <person name="Morin E."/>
            <person name="Drula E."/>
            <person name="Courty P.E."/>
            <person name="Chicoki N."/>
            <person name="Fauchery L."/>
            <person name="Kohler A."/>
            <person name="Kuo A."/>
            <person name="LaButti K."/>
            <person name="Pangilinan J."/>
            <person name="Lipzen A."/>
            <person name="Riley R."/>
            <person name="Andreopoulos W."/>
            <person name="He G."/>
            <person name="Johnson J."/>
            <person name="Barry K.W."/>
            <person name="Grigoriev I.V."/>
            <person name="Nagy L."/>
            <person name="Hibbett D."/>
            <person name="Henrissat B."/>
            <person name="Matheny P.B."/>
            <person name="Labbe J."/>
            <person name="Martin A.F."/>
        </authorList>
    </citation>
    <scope>NUCLEOTIDE SEQUENCE</scope>
    <source>
        <strain evidence="1">BPL698</strain>
    </source>
</reference>
<name>A0ACC0UMM1_9AGAM</name>
<gene>
    <name evidence="1" type="ORF">F5148DRAFT_853898</name>
</gene>
<sequence>MYDDTLPENIPHKKHIFSRLSLAHKQRDIRRRLSEVYTKERLHIETPMPIIVQSPTPTDEGYGPMTPPRPVSRRKSHLELWIDDQHAHTDDQDQEDGIGHGSSPRSYPYLAYADMRHARSASCDDDSGSISDSFVLVDGGDGTGDSCREENNKVFDEAPPLFGFGTPQGTRSYTSLLRTPPSLRAFRFSLSSSRPDSPSPYDSSPSPYRHSPFKGRSFSMGRHGRAFSDGSHDTPELQSSPKNPPPTTSSPSPRGPWAFKRPSVLGTFTPPGSDVSIDEGSALHLSPPRPSFSSSLTFSSGTTGVSTDPCTPNIGSPTSAYSSRSKVPQHSLWSLPSGASHLHDLPNTETSVLVKPGSLRLPFSFKTSGKSFRPIPTVLPTSREKRKKKLVVSGIAKGDQARLEGVRKWCESFGEVSQITRMPNGDLHIDFRKAEVADTVCRVNARVHIAGVGSVSLSWYAGKRP</sequence>
<accession>A0ACC0UMM1</accession>
<keyword evidence="2" id="KW-1185">Reference proteome</keyword>
<dbReference type="EMBL" id="JAGFNK010000008">
    <property type="protein sequence ID" value="KAI9512565.1"/>
    <property type="molecule type" value="Genomic_DNA"/>
</dbReference>
<comment type="caution">
    <text evidence="1">The sequence shown here is derived from an EMBL/GenBank/DDBJ whole genome shotgun (WGS) entry which is preliminary data.</text>
</comment>